<feature type="repeat" description="TPR" evidence="11">
    <location>
        <begin position="377"/>
        <end position="410"/>
    </location>
</feature>
<evidence type="ECO:0000256" key="4">
    <source>
        <dbReference type="ARBA" id="ARBA00022771"/>
    </source>
</evidence>
<evidence type="ECO:0000256" key="2">
    <source>
        <dbReference type="ARBA" id="ARBA00022448"/>
    </source>
</evidence>
<keyword evidence="9" id="KW-0808">Transferase</keyword>
<evidence type="ECO:0000256" key="7">
    <source>
        <dbReference type="ARBA" id="ARBA00023136"/>
    </source>
</evidence>
<dbReference type="CDD" id="cd16688">
    <property type="entry name" value="RING-H2_Vps11"/>
    <property type="match status" value="1"/>
</dbReference>
<keyword evidence="5" id="KW-0862">Zinc</keyword>
<evidence type="ECO:0000256" key="11">
    <source>
        <dbReference type="PROSITE-ProRule" id="PRU00339"/>
    </source>
</evidence>
<evidence type="ECO:0000256" key="8">
    <source>
        <dbReference type="ARBA" id="ARBA00029433"/>
    </source>
</evidence>
<dbReference type="GO" id="GO:0008270">
    <property type="term" value="F:zinc ion binding"/>
    <property type="evidence" value="ECO:0007669"/>
    <property type="project" value="UniProtKB-KW"/>
</dbReference>
<keyword evidence="6 9" id="KW-0653">Protein transport</keyword>
<keyword evidence="2 9" id="KW-0813">Transport</keyword>
<dbReference type="InterPro" id="IPR011990">
    <property type="entry name" value="TPR-like_helical_dom_sf"/>
</dbReference>
<dbReference type="Pfam" id="PF17122">
    <property type="entry name" value="zf-C3H2C3"/>
    <property type="match status" value="1"/>
</dbReference>
<evidence type="ECO:0000256" key="6">
    <source>
        <dbReference type="ARBA" id="ARBA00022927"/>
    </source>
</evidence>
<keyword evidence="9" id="KW-0926">Vacuole</keyword>
<dbReference type="GO" id="GO:0033263">
    <property type="term" value="C:CORVET complex"/>
    <property type="evidence" value="ECO:0007669"/>
    <property type="project" value="UniProtKB-UniRule"/>
</dbReference>
<dbReference type="Gene3D" id="1.25.40.10">
    <property type="entry name" value="Tetratricopeptide repeat domain"/>
    <property type="match status" value="1"/>
</dbReference>
<dbReference type="InterPro" id="IPR024763">
    <property type="entry name" value="VPS11_C"/>
</dbReference>
<dbReference type="InterPro" id="IPR016528">
    <property type="entry name" value="VPS11"/>
</dbReference>
<dbReference type="PIRSF" id="PIRSF007860">
    <property type="entry name" value="VPS11"/>
    <property type="match status" value="1"/>
</dbReference>
<comment type="subunit">
    <text evidence="9">Component of the homotypic vacuole fusion and vacuole protein sorting (HOPS) complex. Component of the class C core vacuole/endosome tethering (CORVET) complex.</text>
</comment>
<comment type="catalytic activity">
    <reaction evidence="9">
        <text>S-ubiquitinyl-[E2 ubiquitin-conjugating enzyme]-L-cysteine + [acceptor protein]-L-lysine = [E2 ubiquitin-conjugating enzyme]-L-cysteine + N(6)-ubiquitinyl-[acceptor protein]-L-lysine.</text>
        <dbReference type="EC" id="2.3.2.27"/>
    </reaction>
</comment>
<dbReference type="AlphaFoldDB" id="A0AAD6NBU3"/>
<proteinExistence type="inferred from homology"/>
<dbReference type="PROSITE" id="PS50005">
    <property type="entry name" value="TPR"/>
    <property type="match status" value="1"/>
</dbReference>
<evidence type="ECO:0000313" key="15">
    <source>
        <dbReference type="Proteomes" id="UP001219568"/>
    </source>
</evidence>
<evidence type="ECO:0000256" key="5">
    <source>
        <dbReference type="ARBA" id="ARBA00022833"/>
    </source>
</evidence>
<evidence type="ECO:0000256" key="12">
    <source>
        <dbReference type="PROSITE-ProRule" id="PRU01006"/>
    </source>
</evidence>
<dbReference type="Gene3D" id="2.130.10.10">
    <property type="entry name" value="YVTN repeat-like/Quinoprotein amine dehydrogenase"/>
    <property type="match status" value="1"/>
</dbReference>
<organism evidence="14 15">
    <name type="scientific">Penicillium canescens</name>
    <dbReference type="NCBI Taxonomy" id="5083"/>
    <lineage>
        <taxon>Eukaryota</taxon>
        <taxon>Fungi</taxon>
        <taxon>Dikarya</taxon>
        <taxon>Ascomycota</taxon>
        <taxon>Pezizomycotina</taxon>
        <taxon>Eurotiomycetes</taxon>
        <taxon>Eurotiomycetidae</taxon>
        <taxon>Eurotiales</taxon>
        <taxon>Aspergillaceae</taxon>
        <taxon>Penicillium</taxon>
    </lineage>
</organism>
<dbReference type="Proteomes" id="UP001219568">
    <property type="component" value="Unassembled WGS sequence"/>
</dbReference>
<dbReference type="InterPro" id="IPR019734">
    <property type="entry name" value="TPR_rpt"/>
</dbReference>
<dbReference type="SUPFAM" id="SSF48371">
    <property type="entry name" value="ARM repeat"/>
    <property type="match status" value="1"/>
</dbReference>
<dbReference type="GO" id="GO:0030897">
    <property type="term" value="C:HOPS complex"/>
    <property type="evidence" value="ECO:0007669"/>
    <property type="project" value="UniProtKB-UniRule"/>
</dbReference>
<dbReference type="Pfam" id="PF12451">
    <property type="entry name" value="VPS11_C"/>
    <property type="match status" value="1"/>
</dbReference>
<evidence type="ECO:0000256" key="1">
    <source>
        <dbReference type="ARBA" id="ARBA00007070"/>
    </source>
</evidence>
<dbReference type="SUPFAM" id="SSF57850">
    <property type="entry name" value="RING/U-box"/>
    <property type="match status" value="1"/>
</dbReference>
<feature type="domain" description="RING-type" evidence="13">
    <location>
        <begin position="864"/>
        <end position="901"/>
    </location>
</feature>
<feature type="repeat" description="CHCR" evidence="12">
    <location>
        <begin position="400"/>
        <end position="548"/>
    </location>
</feature>
<evidence type="ECO:0000313" key="14">
    <source>
        <dbReference type="EMBL" id="KAJ6051420.1"/>
    </source>
</evidence>
<accession>A0AAD6NBU3</accession>
<dbReference type="InterPro" id="IPR013083">
    <property type="entry name" value="Znf_RING/FYVE/PHD"/>
</dbReference>
<dbReference type="Gene3D" id="3.30.40.10">
    <property type="entry name" value="Zinc/RING finger domain, C3HC4 (zinc finger)"/>
    <property type="match status" value="1"/>
</dbReference>
<dbReference type="Pfam" id="PF23341">
    <property type="entry name" value="PEP5_VPS11_N"/>
    <property type="match status" value="1"/>
</dbReference>
<dbReference type="GO" id="GO:0007033">
    <property type="term" value="P:vacuole organization"/>
    <property type="evidence" value="ECO:0007669"/>
    <property type="project" value="TreeGrafter"/>
</dbReference>
<keyword evidence="15" id="KW-1185">Reference proteome</keyword>
<comment type="caution">
    <text evidence="14">The sequence shown here is derived from an EMBL/GenBank/DDBJ whole genome shotgun (WGS) entry which is preliminary data.</text>
</comment>
<name>A0AAD6NBU3_PENCN</name>
<dbReference type="PANTHER" id="PTHR23323">
    <property type="entry name" value="VACUOLAR PROTEIN SORTING-ASSOCIATED PROTEIN"/>
    <property type="match status" value="1"/>
</dbReference>
<dbReference type="EMBL" id="JAQJZL010000002">
    <property type="protein sequence ID" value="KAJ6051420.1"/>
    <property type="molecule type" value="Genomic_DNA"/>
</dbReference>
<keyword evidence="11" id="KW-0802">TPR repeat</keyword>
<dbReference type="GO" id="GO:0006886">
    <property type="term" value="P:intracellular protein transport"/>
    <property type="evidence" value="ECO:0007669"/>
    <property type="project" value="UniProtKB-UniRule"/>
</dbReference>
<dbReference type="PROSITE" id="PS50089">
    <property type="entry name" value="ZF_RING_2"/>
    <property type="match status" value="1"/>
</dbReference>
<dbReference type="InterPro" id="IPR057308">
    <property type="entry name" value="CHCR_PEP5_VPS11"/>
</dbReference>
<keyword evidence="3" id="KW-0479">Metal-binding</keyword>
<dbReference type="GO" id="GO:0007032">
    <property type="term" value="P:endosome organization"/>
    <property type="evidence" value="ECO:0007669"/>
    <property type="project" value="TreeGrafter"/>
</dbReference>
<dbReference type="GO" id="GO:0000329">
    <property type="term" value="C:fungal-type vacuole membrane"/>
    <property type="evidence" value="ECO:0007669"/>
    <property type="project" value="UniProtKB-UniRule"/>
</dbReference>
<keyword evidence="4 10" id="KW-0863">Zinc-finger</keyword>
<dbReference type="InterPro" id="IPR036322">
    <property type="entry name" value="WD40_repeat_dom_sf"/>
</dbReference>
<keyword evidence="9" id="KW-0833">Ubl conjugation pathway</keyword>
<protein>
    <recommendedName>
        <fullName evidence="9">E3 ubiquitin-protein ligase PEP5</fullName>
        <ecNumber evidence="9">2.3.2.27</ecNumber>
    </recommendedName>
</protein>
<dbReference type="PROSITE" id="PS50236">
    <property type="entry name" value="CHCR"/>
    <property type="match status" value="1"/>
</dbReference>
<evidence type="ECO:0000256" key="3">
    <source>
        <dbReference type="ARBA" id="ARBA00022723"/>
    </source>
</evidence>
<dbReference type="GO" id="GO:0061630">
    <property type="term" value="F:ubiquitin protein ligase activity"/>
    <property type="evidence" value="ECO:0007669"/>
    <property type="project" value="UniProtKB-EC"/>
</dbReference>
<sequence>MALTSWKAFNFIDVSPVKLPEDSATIFNSDLSSICSGSANIFVGTTDGFVHIVSSAFRVVRSFKAHDTGSITHMRQINDTALLVTVSEDLSNEPVLKVWALDTEKKDGGPRCLSTVSVQNARRQFPISAFAAVGDLSQVAVGFANGSVTIIRGDLIHDRGARQRIVFESEEPITGLETQIGAVTTLFISTTSRILTLVIAGRGQGQPARVLEDTGCGLGCMTLDKEAGDILIAREDAVYTYGPRGRGASYAFESPKTSIASFRDYVALVCPPKAGTGKSDPLRKYTASPAEEIFGTTTFTLLDTDLKFIAHSEALVSPMKRIFIEWGNLFLLTTDGKIFRYREKSLQQKLEILYERNLYILAINLAQKIGIDPLQQNAIYRKYGDFLYQRGDYDTAMQQYLRAIDSTEPSQVIRKYLDTQRIHNLIEYLEELHDHGHATVDHTTLLLNCYAKLKDTSKLDSFIKAPGELKFDLETAIAMCRQGGYHEQAAYLATKHGENDMVVDILIEDSKKYAEAVEYIWRLEPEVAYHNLMKYARVLLAHCPERTAELFKAYYAGQYKPRTEVETSSEPQAQTSSTMHSLAALLPLRYMNVGTGRQPQAQITENAEANEDQAEDSLPDYEVPKPRTAFSAFVDHPKEFIDFLETLAQKPDLTNEAKVDLFTTLFEMYLDTAKGKKDASERQEWETKAKKLIEGKDIPISTSNVLLLSDLSNFREGSTLVREQEGLRLDIFRSFTSAKDTQGAIKALRRYGPDEPQLYVDALTYFASSPQILEEAGDELDAVLQRINQDGLLSPLQVIQALSNNAVVTMGRVKKYLSDNIERERKEITTNRRLITSYKTETATKQQELDHLATQPVVFQSRRCQSCGGTLDLPTVHFLCRHSFHERCLNNVDDDAQCPVCAPTNATLRAIRQRQVDSADQHDLFKGELSRSRDRFGVVSEFFGRGVMRPRSTME</sequence>
<reference evidence="14" key="2">
    <citation type="submission" date="2023-01" db="EMBL/GenBank/DDBJ databases">
        <authorList>
            <person name="Petersen C."/>
        </authorList>
    </citation>
    <scope>NUCLEOTIDE SEQUENCE</scope>
    <source>
        <strain evidence="14">IBT 15450</strain>
    </source>
</reference>
<evidence type="ECO:0000256" key="9">
    <source>
        <dbReference type="PIRNR" id="PIRNR007860"/>
    </source>
</evidence>
<dbReference type="InterPro" id="IPR000547">
    <property type="entry name" value="Clathrin_H-chain/VPS_repeat"/>
</dbReference>
<keyword evidence="7 9" id="KW-0472">Membrane</keyword>
<dbReference type="FunFam" id="1.25.40.10:FF:000440">
    <property type="entry name" value="E3 ubiquitin-protein ligase PEP5"/>
    <property type="match status" value="1"/>
</dbReference>
<dbReference type="InterPro" id="IPR057307">
    <property type="entry name" value="PEP5_VPS11_N"/>
</dbReference>
<dbReference type="InterPro" id="IPR015943">
    <property type="entry name" value="WD40/YVTN_repeat-like_dom_sf"/>
</dbReference>
<dbReference type="PANTHER" id="PTHR23323:SF24">
    <property type="entry name" value="VACUOLAR PROTEIN SORTING-ASSOCIATED PROTEIN 11 HOMOLOG"/>
    <property type="match status" value="1"/>
</dbReference>
<reference evidence="14" key="1">
    <citation type="journal article" date="2023" name="IMA Fungus">
        <title>Comparative genomic study of the Penicillium genus elucidates a diverse pangenome and 15 lateral gene transfer events.</title>
        <authorList>
            <person name="Petersen C."/>
            <person name="Sorensen T."/>
            <person name="Nielsen M.R."/>
            <person name="Sondergaard T.E."/>
            <person name="Sorensen J.L."/>
            <person name="Fitzpatrick D.A."/>
            <person name="Frisvad J.C."/>
            <person name="Nielsen K.L."/>
        </authorList>
    </citation>
    <scope>NUCLEOTIDE SEQUENCE</scope>
    <source>
        <strain evidence="14">IBT 15450</strain>
    </source>
</reference>
<dbReference type="InterPro" id="IPR016024">
    <property type="entry name" value="ARM-type_fold"/>
</dbReference>
<dbReference type="SMART" id="SM00299">
    <property type="entry name" value="CLH"/>
    <property type="match status" value="1"/>
</dbReference>
<dbReference type="Pfam" id="PF23356">
    <property type="entry name" value="TPR_PEP5_VPS11"/>
    <property type="match status" value="2"/>
</dbReference>
<comment type="similarity">
    <text evidence="1 9">Belongs to the VPS11 family.</text>
</comment>
<dbReference type="GO" id="GO:0048284">
    <property type="term" value="P:organelle fusion"/>
    <property type="evidence" value="ECO:0007669"/>
    <property type="project" value="TreeGrafter"/>
</dbReference>
<comment type="subcellular location">
    <subcellularLocation>
        <location evidence="8">Endomembrane system</location>
        <topology evidence="8">Peripheral membrane protein</topology>
        <orientation evidence="8">Cytoplasmic side</orientation>
    </subcellularLocation>
    <subcellularLocation>
        <location evidence="9">Vacuole membrane</location>
        <topology evidence="9">Peripheral membrane protein</topology>
        <orientation evidence="9">Cytoplasmic side</orientation>
    </subcellularLocation>
</comment>
<dbReference type="InterPro" id="IPR001841">
    <property type="entry name" value="Znf_RING"/>
</dbReference>
<dbReference type="FunFam" id="3.30.40.10:FF:000639">
    <property type="entry name" value="E3 ubiquitin-protein ligase PEP5"/>
    <property type="match status" value="1"/>
</dbReference>
<evidence type="ECO:0000259" key="13">
    <source>
        <dbReference type="PROSITE" id="PS50089"/>
    </source>
</evidence>
<dbReference type="SUPFAM" id="SSF50978">
    <property type="entry name" value="WD40 repeat-like"/>
    <property type="match status" value="1"/>
</dbReference>
<evidence type="ECO:0000256" key="10">
    <source>
        <dbReference type="PROSITE-ProRule" id="PRU00175"/>
    </source>
</evidence>
<dbReference type="GO" id="GO:0030674">
    <property type="term" value="F:protein-macromolecule adaptor activity"/>
    <property type="evidence" value="ECO:0007669"/>
    <property type="project" value="TreeGrafter"/>
</dbReference>
<gene>
    <name evidence="14" type="ORF">N7460_001954</name>
</gene>
<dbReference type="EC" id="2.3.2.27" evidence="9"/>
<dbReference type="GO" id="GO:0006904">
    <property type="term" value="P:vesicle docking involved in exocytosis"/>
    <property type="evidence" value="ECO:0007669"/>
    <property type="project" value="TreeGrafter"/>
</dbReference>